<gene>
    <name evidence="4" type="ORF">QCA50_010602</name>
</gene>
<comment type="caution">
    <text evidence="4">The sequence shown here is derived from an EMBL/GenBank/DDBJ whole genome shotgun (WGS) entry which is preliminary data.</text>
</comment>
<feature type="compositionally biased region" description="Polar residues" evidence="1">
    <location>
        <begin position="1"/>
        <end position="11"/>
    </location>
</feature>
<feature type="region of interest" description="Disordered" evidence="1">
    <location>
        <begin position="1"/>
        <end position="84"/>
    </location>
</feature>
<reference evidence="4 5" key="1">
    <citation type="submission" date="2022-09" db="EMBL/GenBank/DDBJ databases">
        <authorList>
            <person name="Palmer J.M."/>
        </authorList>
    </citation>
    <scope>NUCLEOTIDE SEQUENCE [LARGE SCALE GENOMIC DNA]</scope>
    <source>
        <strain evidence="4 5">DSM 7382</strain>
    </source>
</reference>
<evidence type="ECO:0000313" key="4">
    <source>
        <dbReference type="EMBL" id="KAK7686378.1"/>
    </source>
</evidence>
<dbReference type="AlphaFoldDB" id="A0AAW0FXY9"/>
<feature type="transmembrane region" description="Helical" evidence="2">
    <location>
        <begin position="308"/>
        <end position="332"/>
    </location>
</feature>
<evidence type="ECO:0000313" key="5">
    <source>
        <dbReference type="Proteomes" id="UP001385951"/>
    </source>
</evidence>
<evidence type="ECO:0000259" key="3">
    <source>
        <dbReference type="Pfam" id="PF20153"/>
    </source>
</evidence>
<feature type="transmembrane region" description="Helical" evidence="2">
    <location>
        <begin position="221"/>
        <end position="239"/>
    </location>
</feature>
<proteinExistence type="predicted"/>
<keyword evidence="2" id="KW-0812">Transmembrane</keyword>
<keyword evidence="2" id="KW-1133">Transmembrane helix</keyword>
<feature type="compositionally biased region" description="Low complexity" evidence="1">
    <location>
        <begin position="17"/>
        <end position="29"/>
    </location>
</feature>
<organism evidence="4 5">
    <name type="scientific">Cerrena zonata</name>
    <dbReference type="NCBI Taxonomy" id="2478898"/>
    <lineage>
        <taxon>Eukaryota</taxon>
        <taxon>Fungi</taxon>
        <taxon>Dikarya</taxon>
        <taxon>Basidiomycota</taxon>
        <taxon>Agaricomycotina</taxon>
        <taxon>Agaricomycetes</taxon>
        <taxon>Polyporales</taxon>
        <taxon>Cerrenaceae</taxon>
        <taxon>Cerrena</taxon>
    </lineage>
</organism>
<protein>
    <recommendedName>
        <fullName evidence="3">DUF6535 domain-containing protein</fullName>
    </recommendedName>
</protein>
<dbReference type="EMBL" id="JASBNA010000017">
    <property type="protein sequence ID" value="KAK7686378.1"/>
    <property type="molecule type" value="Genomic_DNA"/>
</dbReference>
<dbReference type="Pfam" id="PF20153">
    <property type="entry name" value="DUF6535"/>
    <property type="match status" value="1"/>
</dbReference>
<sequence>MDSNLDRQSVSPGRAHLPLSPANANPSNPDTVISNSPSLPPSPQTRSASAPPQSGHSPVIPYPSSPLPTHSSSTTHVSGSHQTPYSRPFLNMPQFFPATQYQNIHTQYIDFIRLDDNMKLGGKEADVLAGTLKMYDEVKVKKAVGDIDSLLVLATIFSAIVAAFTIESYKDMKTDSSIASATLIAQLVLHFNGTDGLEHTGFSFSPLPPAMTSRDVLVNSFWFLSLACSIITASIGIFTKEWLNNYLHMTCSSAEEWVRVRQVRHASLLRWKVFDLVAFLPLLLQLALLLFLIGLVVFLSSINTTVEWLVATSVVIYITSLVFTLVAPMVSASCPYQISFFRFATEYVRGFLIRAVYGSSWRQRLGYGNPFYRFPGDERGVRREARVDVEAVIDADSHLRDNTILEHTIQPCIASFGLESTLSFVREVLANRLDRPVSNLQEVSQIDYESIPRQVWTVLLNVYQFSIGSLLYPTRKSQSLPHVMSDKNRLKDTIELLWGFHRLVECCRRHGHAWSVAAHTCSFPELCLDPVIPPDISEKSKIVHFGVSQFIAMTLECPTLSYMCGEFTVSTTAIKQFIQSATKMLRSSAGSGLVDRPALCSITRLIFGSVQVDDRYGMDESLVRDLKAFNIVLLAAMRQLYVIADNNPNRDGPDLVCQASTAYTAASNLCYHLPWLIEAEILSTLEAWQWTREMRERVIHLNK</sequence>
<feature type="compositionally biased region" description="Polar residues" evidence="1">
    <location>
        <begin position="44"/>
        <end position="56"/>
    </location>
</feature>
<accession>A0AAW0FXY9</accession>
<evidence type="ECO:0000256" key="1">
    <source>
        <dbReference type="SAM" id="MobiDB-lite"/>
    </source>
</evidence>
<feature type="domain" description="DUF6535" evidence="3">
    <location>
        <begin position="132"/>
        <end position="300"/>
    </location>
</feature>
<name>A0AAW0FXY9_9APHY</name>
<keyword evidence="2" id="KW-0472">Membrane</keyword>
<feature type="compositionally biased region" description="Low complexity" evidence="1">
    <location>
        <begin position="67"/>
        <end position="81"/>
    </location>
</feature>
<dbReference type="Proteomes" id="UP001385951">
    <property type="component" value="Unassembled WGS sequence"/>
</dbReference>
<feature type="transmembrane region" description="Helical" evidence="2">
    <location>
        <begin position="149"/>
        <end position="166"/>
    </location>
</feature>
<dbReference type="InterPro" id="IPR045338">
    <property type="entry name" value="DUF6535"/>
</dbReference>
<feature type="transmembrane region" description="Helical" evidence="2">
    <location>
        <begin position="273"/>
        <end position="302"/>
    </location>
</feature>
<keyword evidence="5" id="KW-1185">Reference proteome</keyword>
<evidence type="ECO:0000256" key="2">
    <source>
        <dbReference type="SAM" id="Phobius"/>
    </source>
</evidence>